<organism evidence="9 10">
    <name type="scientific">SAR324 cluster bacterium</name>
    <dbReference type="NCBI Taxonomy" id="2024889"/>
    <lineage>
        <taxon>Bacteria</taxon>
        <taxon>Deltaproteobacteria</taxon>
        <taxon>SAR324 cluster</taxon>
    </lineage>
</organism>
<name>A0A2D6YME6_9DELT</name>
<dbReference type="PROSITE" id="PS50893">
    <property type="entry name" value="ABC_TRANSPORTER_2"/>
    <property type="match status" value="1"/>
</dbReference>
<dbReference type="PROSITE" id="PS00211">
    <property type="entry name" value="ABC_TRANSPORTER_1"/>
    <property type="match status" value="1"/>
</dbReference>
<dbReference type="Pfam" id="PF00005">
    <property type="entry name" value="ABC_tran"/>
    <property type="match status" value="1"/>
</dbReference>
<dbReference type="InterPro" id="IPR050388">
    <property type="entry name" value="ABC_Ni/Peptide_Import"/>
</dbReference>
<dbReference type="GO" id="GO:0015833">
    <property type="term" value="P:peptide transport"/>
    <property type="evidence" value="ECO:0007669"/>
    <property type="project" value="InterPro"/>
</dbReference>
<evidence type="ECO:0000313" key="10">
    <source>
        <dbReference type="Proteomes" id="UP000226525"/>
    </source>
</evidence>
<feature type="domain" description="ABC transporter" evidence="8">
    <location>
        <begin position="1"/>
        <end position="242"/>
    </location>
</feature>
<keyword evidence="7" id="KW-0472">Membrane</keyword>
<comment type="subcellular location">
    <subcellularLocation>
        <location evidence="1">Cell membrane</location>
        <topology evidence="1">Peripheral membrane protein</topology>
    </subcellularLocation>
</comment>
<keyword evidence="5" id="KW-0547">Nucleotide-binding</keyword>
<dbReference type="GO" id="GO:0005886">
    <property type="term" value="C:plasma membrane"/>
    <property type="evidence" value="ECO:0007669"/>
    <property type="project" value="UniProtKB-SubCell"/>
</dbReference>
<evidence type="ECO:0000256" key="2">
    <source>
        <dbReference type="ARBA" id="ARBA00005417"/>
    </source>
</evidence>
<dbReference type="InterPro" id="IPR003593">
    <property type="entry name" value="AAA+_ATPase"/>
</dbReference>
<sequence length="307" mass="33395">MVIPHRHGKLVAIDNISFHIQRGEIIGFVGESGAGKSMTGAAIIGLIDPPGYIESGEIWLDNLRIDMSVRGDASLIRGKRISMVFQDPLTSLNPLRTIGDQIMETILTHLPVSAEAARKKAIAGLEEVDIDPSRFGAYPHEFSGGMRQRVVIALALCAEPELIIADEPTTALDVSVQAQVLDLLKRLCRERGASVMLITHDMGVIAETTDRVAVLYAGRLAEIGPTQTLLSNPKHPYTRGLIASTPSVESGDIGTHLFQIRGTMPRLDALPPGCRFHPRCEQIMARCRSEQPEVAENGAACFLYEDD</sequence>
<dbReference type="AlphaFoldDB" id="A0A2D6YME6"/>
<dbReference type="SUPFAM" id="SSF52540">
    <property type="entry name" value="P-loop containing nucleoside triphosphate hydrolases"/>
    <property type="match status" value="1"/>
</dbReference>
<reference evidence="10" key="1">
    <citation type="submission" date="2017-09" db="EMBL/GenBank/DDBJ databases">
        <title>The Reconstruction of 2,631 Draft Metagenome-Assembled Genomes from the Global Oceans.</title>
        <authorList>
            <person name="Tully B.J."/>
            <person name="Graham E.D."/>
            <person name="Heidelberg J.F."/>
        </authorList>
    </citation>
    <scope>NUCLEOTIDE SEQUENCE [LARGE SCALE GENOMIC DNA]</scope>
</reference>
<dbReference type="PANTHER" id="PTHR43297:SF2">
    <property type="entry name" value="DIPEPTIDE TRANSPORT ATP-BINDING PROTEIN DPPD"/>
    <property type="match status" value="1"/>
</dbReference>
<keyword evidence="3" id="KW-0813">Transport</keyword>
<dbReference type="GO" id="GO:0005524">
    <property type="term" value="F:ATP binding"/>
    <property type="evidence" value="ECO:0007669"/>
    <property type="project" value="UniProtKB-KW"/>
</dbReference>
<dbReference type="InterPro" id="IPR017871">
    <property type="entry name" value="ABC_transporter-like_CS"/>
</dbReference>
<dbReference type="CDD" id="cd03257">
    <property type="entry name" value="ABC_NikE_OppD_transporters"/>
    <property type="match status" value="1"/>
</dbReference>
<dbReference type="Pfam" id="PF08352">
    <property type="entry name" value="oligo_HPY"/>
    <property type="match status" value="1"/>
</dbReference>
<dbReference type="NCBIfam" id="TIGR01727">
    <property type="entry name" value="oligo_HPY"/>
    <property type="match status" value="1"/>
</dbReference>
<dbReference type="Proteomes" id="UP000226525">
    <property type="component" value="Unassembled WGS sequence"/>
</dbReference>
<evidence type="ECO:0000256" key="4">
    <source>
        <dbReference type="ARBA" id="ARBA00022475"/>
    </source>
</evidence>
<protein>
    <submittedName>
        <fullName evidence="9">Dipeptide/oligopeptide/nickel ABC transporter ATP-binding protein</fullName>
    </submittedName>
</protein>
<keyword evidence="6 9" id="KW-0067">ATP-binding</keyword>
<dbReference type="InterPro" id="IPR013563">
    <property type="entry name" value="Oligopep_ABC_C"/>
</dbReference>
<comment type="similarity">
    <text evidence="2">Belongs to the ABC transporter superfamily.</text>
</comment>
<dbReference type="FunFam" id="3.40.50.300:FF:000016">
    <property type="entry name" value="Oligopeptide ABC transporter ATP-binding component"/>
    <property type="match status" value="1"/>
</dbReference>
<evidence type="ECO:0000256" key="1">
    <source>
        <dbReference type="ARBA" id="ARBA00004202"/>
    </source>
</evidence>
<dbReference type="PANTHER" id="PTHR43297">
    <property type="entry name" value="OLIGOPEPTIDE TRANSPORT ATP-BINDING PROTEIN APPD"/>
    <property type="match status" value="1"/>
</dbReference>
<evidence type="ECO:0000259" key="8">
    <source>
        <dbReference type="PROSITE" id="PS50893"/>
    </source>
</evidence>
<gene>
    <name evidence="9" type="ORF">CMN54_13025</name>
</gene>
<dbReference type="SMART" id="SM00382">
    <property type="entry name" value="AAA"/>
    <property type="match status" value="1"/>
</dbReference>
<dbReference type="Gene3D" id="3.40.50.300">
    <property type="entry name" value="P-loop containing nucleotide triphosphate hydrolases"/>
    <property type="match status" value="1"/>
</dbReference>
<proteinExistence type="inferred from homology"/>
<keyword evidence="4" id="KW-1003">Cell membrane</keyword>
<evidence type="ECO:0000313" key="9">
    <source>
        <dbReference type="EMBL" id="MAH64340.1"/>
    </source>
</evidence>
<dbReference type="GO" id="GO:0016887">
    <property type="term" value="F:ATP hydrolysis activity"/>
    <property type="evidence" value="ECO:0007669"/>
    <property type="project" value="InterPro"/>
</dbReference>
<dbReference type="InterPro" id="IPR027417">
    <property type="entry name" value="P-loop_NTPase"/>
</dbReference>
<evidence type="ECO:0000256" key="7">
    <source>
        <dbReference type="ARBA" id="ARBA00023136"/>
    </source>
</evidence>
<dbReference type="EMBL" id="NZEX01000155">
    <property type="protein sequence ID" value="MAH64340.1"/>
    <property type="molecule type" value="Genomic_DNA"/>
</dbReference>
<accession>A0A2D6YME6</accession>
<evidence type="ECO:0000256" key="5">
    <source>
        <dbReference type="ARBA" id="ARBA00022741"/>
    </source>
</evidence>
<evidence type="ECO:0000256" key="3">
    <source>
        <dbReference type="ARBA" id="ARBA00022448"/>
    </source>
</evidence>
<comment type="caution">
    <text evidence="9">The sequence shown here is derived from an EMBL/GenBank/DDBJ whole genome shotgun (WGS) entry which is preliminary data.</text>
</comment>
<dbReference type="InterPro" id="IPR003439">
    <property type="entry name" value="ABC_transporter-like_ATP-bd"/>
</dbReference>
<evidence type="ECO:0000256" key="6">
    <source>
        <dbReference type="ARBA" id="ARBA00022840"/>
    </source>
</evidence>